<dbReference type="STRING" id="1850250.LPB142_10665"/>
<evidence type="ECO:0000313" key="8">
    <source>
        <dbReference type="Proteomes" id="UP000176562"/>
    </source>
</evidence>
<gene>
    <name evidence="7" type="ORF">LPB142_10665</name>
</gene>
<dbReference type="Proteomes" id="UP000176562">
    <property type="component" value="Chromosome"/>
</dbReference>
<name>A0A1D9MCZ4_9RHOB</name>
<keyword evidence="8" id="KW-1185">Reference proteome</keyword>
<dbReference type="EMBL" id="CP017781">
    <property type="protein sequence ID" value="AOZ69722.1"/>
    <property type="molecule type" value="Genomic_DNA"/>
</dbReference>
<dbReference type="CDD" id="cd02696">
    <property type="entry name" value="MurNAc-LAA"/>
    <property type="match status" value="1"/>
</dbReference>
<dbReference type="InterPro" id="IPR021731">
    <property type="entry name" value="AMIN_dom"/>
</dbReference>
<dbReference type="PANTHER" id="PTHR30404:SF0">
    <property type="entry name" value="N-ACETYLMURAMOYL-L-ALANINE AMIDASE AMIC"/>
    <property type="match status" value="1"/>
</dbReference>
<dbReference type="EC" id="3.5.1.28" evidence="2"/>
<dbReference type="Pfam" id="PF11741">
    <property type="entry name" value="AMIN"/>
    <property type="match status" value="1"/>
</dbReference>
<dbReference type="SUPFAM" id="SSF53187">
    <property type="entry name" value="Zn-dependent exopeptidases"/>
    <property type="match status" value="1"/>
</dbReference>
<feature type="region of interest" description="Disordered" evidence="4">
    <location>
        <begin position="156"/>
        <end position="175"/>
    </location>
</feature>
<dbReference type="InterPro" id="IPR002508">
    <property type="entry name" value="MurNAc-LAA_cat"/>
</dbReference>
<dbReference type="SMART" id="SM00646">
    <property type="entry name" value="Ami_3"/>
    <property type="match status" value="1"/>
</dbReference>
<dbReference type="AlphaFoldDB" id="A0A1D9MCZ4"/>
<dbReference type="GO" id="GO:0008745">
    <property type="term" value="F:N-acetylmuramoyl-L-alanine amidase activity"/>
    <property type="evidence" value="ECO:0007669"/>
    <property type="project" value="UniProtKB-EC"/>
</dbReference>
<accession>A0A1D9MCZ4</accession>
<dbReference type="KEGG" id="rhp:LPB142_10665"/>
<dbReference type="Gene3D" id="3.40.630.40">
    <property type="entry name" value="Zn-dependent exopeptidases"/>
    <property type="match status" value="1"/>
</dbReference>
<keyword evidence="5" id="KW-0732">Signal</keyword>
<sequence>MKRIFAALALGFLAFFGALTGARAEELAALARLEPARSAIVAQGAATEITLGLSQPVPFRAYLLDSPRRLVVDFREVDFSATRAEALAPAGAVATLRWGRFRPGWSRLVAELNTPVEIAEAVELTEPGAAQVRLRLLPVAEEEFATRVGAPSSALWDLPQPAATEPPHRRQDGTRPLRVVLDPGHGGIDPGAESGAQSEAVLVLTFARALKEALTRAGVEVVMTREEDVFVPLETRITVARATGADLLLSLHADALPEGEATGATVYHLAETAETAATQKLTERHDRDDLLSGVDLAGHDDAVAMVLMDLARTETQPRSLRLAQTLAGAIKSEGLKMHKHAVQGANFSVLKSPDIPSALLELGFLSSEADRQRLLDDAWRARMAQAAAQGVMTWAQADAAEARLLRQ</sequence>
<evidence type="ECO:0000256" key="1">
    <source>
        <dbReference type="ARBA" id="ARBA00001561"/>
    </source>
</evidence>
<dbReference type="GO" id="GO:0030288">
    <property type="term" value="C:outer membrane-bounded periplasmic space"/>
    <property type="evidence" value="ECO:0007669"/>
    <property type="project" value="TreeGrafter"/>
</dbReference>
<feature type="chain" id="PRO_5009443619" description="N-acetylmuramoyl-L-alanine amidase" evidence="5">
    <location>
        <begin position="25"/>
        <end position="407"/>
    </location>
</feature>
<keyword evidence="3" id="KW-0378">Hydrolase</keyword>
<evidence type="ECO:0000256" key="2">
    <source>
        <dbReference type="ARBA" id="ARBA00011901"/>
    </source>
</evidence>
<dbReference type="Pfam" id="PF01520">
    <property type="entry name" value="Amidase_3"/>
    <property type="match status" value="1"/>
</dbReference>
<dbReference type="PANTHER" id="PTHR30404">
    <property type="entry name" value="N-ACETYLMURAMOYL-L-ALANINE AMIDASE"/>
    <property type="match status" value="1"/>
</dbReference>
<feature type="domain" description="MurNAc-LAA" evidence="6">
    <location>
        <begin position="237"/>
        <end position="392"/>
    </location>
</feature>
<comment type="catalytic activity">
    <reaction evidence="1">
        <text>Hydrolyzes the link between N-acetylmuramoyl residues and L-amino acid residues in certain cell-wall glycopeptides.</text>
        <dbReference type="EC" id="3.5.1.28"/>
    </reaction>
</comment>
<evidence type="ECO:0000256" key="4">
    <source>
        <dbReference type="SAM" id="MobiDB-lite"/>
    </source>
</evidence>
<evidence type="ECO:0000256" key="3">
    <source>
        <dbReference type="ARBA" id="ARBA00022801"/>
    </source>
</evidence>
<protein>
    <recommendedName>
        <fullName evidence="2">N-acetylmuramoyl-L-alanine amidase</fullName>
        <ecNumber evidence="2">3.5.1.28</ecNumber>
    </recommendedName>
</protein>
<organism evidence="7 8">
    <name type="scientific">Rhodobacter xanthinilyticus</name>
    <dbReference type="NCBI Taxonomy" id="1850250"/>
    <lineage>
        <taxon>Bacteria</taxon>
        <taxon>Pseudomonadati</taxon>
        <taxon>Pseudomonadota</taxon>
        <taxon>Alphaproteobacteria</taxon>
        <taxon>Rhodobacterales</taxon>
        <taxon>Rhodobacter group</taxon>
        <taxon>Rhodobacter</taxon>
    </lineage>
</organism>
<dbReference type="RefSeq" id="WP_071166366.1">
    <property type="nucleotide sequence ID" value="NZ_CP017781.1"/>
</dbReference>
<reference evidence="7 8" key="1">
    <citation type="submission" date="2016-10" db="EMBL/GenBank/DDBJ databases">
        <title>Rhodobacter sp. LPB0142, isolated from sea water.</title>
        <authorList>
            <person name="Kim E."/>
            <person name="Yi H."/>
        </authorList>
    </citation>
    <scope>NUCLEOTIDE SEQUENCE [LARGE SCALE GENOMIC DNA]</scope>
    <source>
        <strain evidence="7 8">LPB0142</strain>
    </source>
</reference>
<dbReference type="InterPro" id="IPR050695">
    <property type="entry name" value="N-acetylmuramoyl_amidase_3"/>
</dbReference>
<feature type="compositionally biased region" description="Basic and acidic residues" evidence="4">
    <location>
        <begin position="166"/>
        <end position="175"/>
    </location>
</feature>
<evidence type="ECO:0000313" key="7">
    <source>
        <dbReference type="EMBL" id="AOZ69722.1"/>
    </source>
</evidence>
<dbReference type="GO" id="GO:0009253">
    <property type="term" value="P:peptidoglycan catabolic process"/>
    <property type="evidence" value="ECO:0007669"/>
    <property type="project" value="InterPro"/>
</dbReference>
<evidence type="ECO:0000259" key="6">
    <source>
        <dbReference type="SMART" id="SM00646"/>
    </source>
</evidence>
<proteinExistence type="predicted"/>
<dbReference type="Gene3D" id="2.60.40.3500">
    <property type="match status" value="1"/>
</dbReference>
<feature type="signal peptide" evidence="5">
    <location>
        <begin position="1"/>
        <end position="24"/>
    </location>
</feature>
<evidence type="ECO:0000256" key="5">
    <source>
        <dbReference type="SAM" id="SignalP"/>
    </source>
</evidence>